<dbReference type="SUPFAM" id="SSF53335">
    <property type="entry name" value="S-adenosyl-L-methionine-dependent methyltransferases"/>
    <property type="match status" value="1"/>
</dbReference>
<evidence type="ECO:0000256" key="4">
    <source>
        <dbReference type="ARBA" id="ARBA00022679"/>
    </source>
</evidence>
<dbReference type="InterPro" id="IPR022641">
    <property type="entry name" value="CheR_N"/>
</dbReference>
<comment type="catalytic activity">
    <reaction evidence="1">
        <text>L-glutamyl-[protein] + S-adenosyl-L-methionine = [protein]-L-glutamate 5-O-methyl ester + S-adenosyl-L-homocysteine</text>
        <dbReference type="Rhea" id="RHEA:24452"/>
        <dbReference type="Rhea" id="RHEA-COMP:10208"/>
        <dbReference type="Rhea" id="RHEA-COMP:10311"/>
        <dbReference type="ChEBI" id="CHEBI:29973"/>
        <dbReference type="ChEBI" id="CHEBI:57856"/>
        <dbReference type="ChEBI" id="CHEBI:59789"/>
        <dbReference type="ChEBI" id="CHEBI:82795"/>
        <dbReference type="EC" id="2.1.1.80"/>
    </reaction>
</comment>
<dbReference type="Gene3D" id="1.10.155.10">
    <property type="entry name" value="Chemotaxis receptor methyltransferase CheR, N-terminal domain"/>
    <property type="match status" value="1"/>
</dbReference>
<dbReference type="InterPro" id="IPR050903">
    <property type="entry name" value="Bact_Chemotaxis_MeTrfase"/>
</dbReference>
<keyword evidence="8" id="KW-1185">Reference proteome</keyword>
<feature type="domain" description="CheR-type methyltransferase" evidence="6">
    <location>
        <begin position="2"/>
        <end position="278"/>
    </location>
</feature>
<reference evidence="8" key="1">
    <citation type="journal article" date="2019" name="Int. J. Syst. Evol. Microbiol.">
        <title>The Global Catalogue of Microorganisms (GCM) 10K type strain sequencing project: providing services to taxonomists for standard genome sequencing and annotation.</title>
        <authorList>
            <consortium name="The Broad Institute Genomics Platform"/>
            <consortium name="The Broad Institute Genome Sequencing Center for Infectious Disease"/>
            <person name="Wu L."/>
            <person name="Ma J."/>
        </authorList>
    </citation>
    <scope>NUCLEOTIDE SEQUENCE [LARGE SCALE GENOMIC DNA]</scope>
    <source>
        <strain evidence="8">CGMCC 1.16275</strain>
    </source>
</reference>
<evidence type="ECO:0000256" key="3">
    <source>
        <dbReference type="ARBA" id="ARBA00022603"/>
    </source>
</evidence>
<gene>
    <name evidence="7" type="ORF">ACFSCW_11160</name>
</gene>
<name>A0ABW4I569_9SPHN</name>
<dbReference type="Gene3D" id="3.40.50.150">
    <property type="entry name" value="Vaccinia Virus protein VP39"/>
    <property type="match status" value="1"/>
</dbReference>
<dbReference type="InterPro" id="IPR000780">
    <property type="entry name" value="CheR_MeTrfase"/>
</dbReference>
<dbReference type="PROSITE" id="PS50123">
    <property type="entry name" value="CHER"/>
    <property type="match status" value="1"/>
</dbReference>
<sequence>MSAKSEHLLTGDELGRLNDLLYRWTGMIFGEKKRYYIERRVAERMRRTGIASSREYLMRLPSDDAERQHLINAVTINETYFYREDHQLAALSNAILPEIARNRRPGDLIRIWSMPCSTGEESYSIAIWLLEHWPMVDAYHVEIIGSDIDTKAIAAAREGRYGERALARLPEPVRKAYFEPTHHHLNGIIGDLRESVMFSQVNLVDKRSVEAAGKFDVILCRNLLIYFDESARQAAAANLYAGLNPGGYLCLGHSESMARIDSRFELVRLDDAIVYRRD</sequence>
<protein>
    <recommendedName>
        <fullName evidence="2">protein-glutamate O-methyltransferase</fullName>
        <ecNumber evidence="2">2.1.1.80</ecNumber>
    </recommendedName>
</protein>
<dbReference type="Pfam" id="PF01739">
    <property type="entry name" value="CheR"/>
    <property type="match status" value="1"/>
</dbReference>
<dbReference type="CDD" id="cd02440">
    <property type="entry name" value="AdoMet_MTases"/>
    <property type="match status" value="1"/>
</dbReference>
<dbReference type="EMBL" id="JBHUDY010000001">
    <property type="protein sequence ID" value="MFD1612362.1"/>
    <property type="molecule type" value="Genomic_DNA"/>
</dbReference>
<evidence type="ECO:0000256" key="2">
    <source>
        <dbReference type="ARBA" id="ARBA00012534"/>
    </source>
</evidence>
<dbReference type="InterPro" id="IPR029063">
    <property type="entry name" value="SAM-dependent_MTases_sf"/>
</dbReference>
<dbReference type="InterPro" id="IPR036804">
    <property type="entry name" value="CheR_N_sf"/>
</dbReference>
<dbReference type="RefSeq" id="WP_380889203.1">
    <property type="nucleotide sequence ID" value="NZ_JBHUDY010000001.1"/>
</dbReference>
<dbReference type="GO" id="GO:0032259">
    <property type="term" value="P:methylation"/>
    <property type="evidence" value="ECO:0007669"/>
    <property type="project" value="UniProtKB-KW"/>
</dbReference>
<evidence type="ECO:0000256" key="1">
    <source>
        <dbReference type="ARBA" id="ARBA00001541"/>
    </source>
</evidence>
<dbReference type="SUPFAM" id="SSF47757">
    <property type="entry name" value="Chemotaxis receptor methyltransferase CheR, N-terminal domain"/>
    <property type="match status" value="1"/>
</dbReference>
<dbReference type="Pfam" id="PF03705">
    <property type="entry name" value="CheR_N"/>
    <property type="match status" value="1"/>
</dbReference>
<keyword evidence="5" id="KW-0949">S-adenosyl-L-methionine</keyword>
<proteinExistence type="predicted"/>
<evidence type="ECO:0000256" key="5">
    <source>
        <dbReference type="ARBA" id="ARBA00022691"/>
    </source>
</evidence>
<keyword evidence="3 7" id="KW-0489">Methyltransferase</keyword>
<evidence type="ECO:0000313" key="7">
    <source>
        <dbReference type="EMBL" id="MFD1612362.1"/>
    </source>
</evidence>
<dbReference type="GO" id="GO:0008168">
    <property type="term" value="F:methyltransferase activity"/>
    <property type="evidence" value="ECO:0007669"/>
    <property type="project" value="UniProtKB-KW"/>
</dbReference>
<dbReference type="InterPro" id="IPR022642">
    <property type="entry name" value="CheR_C"/>
</dbReference>
<dbReference type="PANTHER" id="PTHR24422:SF10">
    <property type="entry name" value="CHEMOTAXIS PROTEIN METHYLTRANSFERASE 2"/>
    <property type="match status" value="1"/>
</dbReference>
<dbReference type="SMART" id="SM00138">
    <property type="entry name" value="MeTrc"/>
    <property type="match status" value="1"/>
</dbReference>
<dbReference type="PRINTS" id="PR00996">
    <property type="entry name" value="CHERMTFRASE"/>
</dbReference>
<evidence type="ECO:0000259" key="6">
    <source>
        <dbReference type="PROSITE" id="PS50123"/>
    </source>
</evidence>
<dbReference type="EC" id="2.1.1.80" evidence="2"/>
<dbReference type="Proteomes" id="UP001597115">
    <property type="component" value="Unassembled WGS sequence"/>
</dbReference>
<keyword evidence="4" id="KW-0808">Transferase</keyword>
<dbReference type="PANTHER" id="PTHR24422">
    <property type="entry name" value="CHEMOTAXIS PROTEIN METHYLTRANSFERASE"/>
    <property type="match status" value="1"/>
</dbReference>
<organism evidence="7 8">
    <name type="scientific">Sphingomonas tabacisoli</name>
    <dbReference type="NCBI Taxonomy" id="2249466"/>
    <lineage>
        <taxon>Bacteria</taxon>
        <taxon>Pseudomonadati</taxon>
        <taxon>Pseudomonadota</taxon>
        <taxon>Alphaproteobacteria</taxon>
        <taxon>Sphingomonadales</taxon>
        <taxon>Sphingomonadaceae</taxon>
        <taxon>Sphingomonas</taxon>
    </lineage>
</organism>
<evidence type="ECO:0000313" key="8">
    <source>
        <dbReference type="Proteomes" id="UP001597115"/>
    </source>
</evidence>
<accession>A0ABW4I569</accession>
<comment type="caution">
    <text evidence="7">The sequence shown here is derived from an EMBL/GenBank/DDBJ whole genome shotgun (WGS) entry which is preliminary data.</text>
</comment>